<dbReference type="InterPro" id="IPR052016">
    <property type="entry name" value="Bact_Sigma-Reg"/>
</dbReference>
<dbReference type="RefSeq" id="WP_138646219.1">
    <property type="nucleotide sequence ID" value="NZ_VCKW01000082.1"/>
</dbReference>
<dbReference type="SMART" id="SM00331">
    <property type="entry name" value="PP2C_SIG"/>
    <property type="match status" value="1"/>
</dbReference>
<dbReference type="OrthoDB" id="4935951at2"/>
<dbReference type="SUPFAM" id="SSF81606">
    <property type="entry name" value="PP2C-like"/>
    <property type="match status" value="1"/>
</dbReference>
<keyword evidence="4" id="KW-1185">Reference proteome</keyword>
<evidence type="ECO:0000259" key="2">
    <source>
        <dbReference type="SMART" id="SM00331"/>
    </source>
</evidence>
<dbReference type="Gene3D" id="3.60.40.10">
    <property type="entry name" value="PPM-type phosphatase domain"/>
    <property type="match status" value="1"/>
</dbReference>
<keyword evidence="1" id="KW-0378">Hydrolase</keyword>
<feature type="domain" description="PPM-type phosphatase" evidence="2">
    <location>
        <begin position="169"/>
        <end position="384"/>
    </location>
</feature>
<evidence type="ECO:0000313" key="3">
    <source>
        <dbReference type="EMBL" id="TMQ99991.1"/>
    </source>
</evidence>
<dbReference type="PANTHER" id="PTHR43156">
    <property type="entry name" value="STAGE II SPORULATION PROTEIN E-RELATED"/>
    <property type="match status" value="1"/>
</dbReference>
<dbReference type="AlphaFoldDB" id="A0A5C4JAW4"/>
<comment type="caution">
    <text evidence="3">The sequence shown here is derived from an EMBL/GenBank/DDBJ whole genome shotgun (WGS) entry which is preliminary data.</text>
</comment>
<organism evidence="3 4">
    <name type="scientific">Actinomadura soli</name>
    <dbReference type="NCBI Taxonomy" id="2508997"/>
    <lineage>
        <taxon>Bacteria</taxon>
        <taxon>Bacillati</taxon>
        <taxon>Actinomycetota</taxon>
        <taxon>Actinomycetes</taxon>
        <taxon>Streptosporangiales</taxon>
        <taxon>Thermomonosporaceae</taxon>
        <taxon>Actinomadura</taxon>
    </lineage>
</organism>
<protein>
    <submittedName>
        <fullName evidence="3">Serine/threonine-protein phosphatase</fullName>
    </submittedName>
</protein>
<dbReference type="GO" id="GO:0016791">
    <property type="term" value="F:phosphatase activity"/>
    <property type="evidence" value="ECO:0007669"/>
    <property type="project" value="TreeGrafter"/>
</dbReference>
<gene>
    <name evidence="3" type="ORF">ETD83_17645</name>
</gene>
<name>A0A5C4JAW4_9ACTN</name>
<dbReference type="EMBL" id="VCKW01000082">
    <property type="protein sequence ID" value="TMQ99991.1"/>
    <property type="molecule type" value="Genomic_DNA"/>
</dbReference>
<proteinExistence type="predicted"/>
<dbReference type="Proteomes" id="UP000309174">
    <property type="component" value="Unassembled WGS sequence"/>
</dbReference>
<evidence type="ECO:0000313" key="4">
    <source>
        <dbReference type="Proteomes" id="UP000309174"/>
    </source>
</evidence>
<dbReference type="InterPro" id="IPR001932">
    <property type="entry name" value="PPM-type_phosphatase-like_dom"/>
</dbReference>
<dbReference type="InterPro" id="IPR036457">
    <property type="entry name" value="PPM-type-like_dom_sf"/>
</dbReference>
<accession>A0A5C4JAW4</accession>
<evidence type="ECO:0000256" key="1">
    <source>
        <dbReference type="ARBA" id="ARBA00022801"/>
    </source>
</evidence>
<sequence length="396" mass="42843">MSTRERPVEDEFRAIEQAVWAAPPHRLAEVANRLVGRYANGGDAGVFLVDYPQAFLVPTVPGRPDVPVDNTFPGRAFASQRIVQEPARGDGGRLVHLPLSVQGERLGVLTVGLPDGGPGWLEDFAVVLARALKLADPSTDLFRRVRRRTRLTLAAEIQWELLPAPSCDAAEFHFAGQLEPAYAVWGDNFDWAASEERLTLTVSNGMGSGTDAAVLTHLAISALRNARRSGGDLAEQAALADQTLFARHRGERHVSTLLLEFDLATGRVRAVDAGSPIIFRVRGGAAEEIGFDAQMPLGMFGDTLYAVEEFTVEPGDRLVLVSDGVHAALSPSGVPFTRSALALALRATRMQEPPEAVRTMIRHFLDFHEDAEPVDDAVIVCLDWTGRTDESISGGV</sequence>
<dbReference type="PANTHER" id="PTHR43156:SF2">
    <property type="entry name" value="STAGE II SPORULATION PROTEIN E"/>
    <property type="match status" value="1"/>
</dbReference>
<reference evidence="3 4" key="1">
    <citation type="submission" date="2019-05" db="EMBL/GenBank/DDBJ databases">
        <title>Draft genome sequence of Actinomadura sp. 14C53.</title>
        <authorList>
            <person name="Saricaoglu S."/>
            <person name="Isik K."/>
        </authorList>
    </citation>
    <scope>NUCLEOTIDE SEQUENCE [LARGE SCALE GENOMIC DNA]</scope>
    <source>
        <strain evidence="3 4">14C53</strain>
    </source>
</reference>
<dbReference type="Pfam" id="PF07228">
    <property type="entry name" value="SpoIIE"/>
    <property type="match status" value="1"/>
</dbReference>